<sequence>MSTAAIAFQSPLHQALCEALDDEYKARATYYAVIRAFGPVLPFANIIQSEQRHINMLLGVLDQRGLAAIDDPYGPDLPAPASLEEAYRAGVDAEIENVALYDRLLAAAEGDETVRWVFRSLQRASQECHLPAFQRFLDGGAEGGAGGCGGGHRHQHGEGGGGCGCGGHRRQSAE</sequence>
<gene>
    <name evidence="2" type="ORF">GALL_158610</name>
</gene>
<proteinExistence type="predicted"/>
<organism evidence="2">
    <name type="scientific">mine drainage metagenome</name>
    <dbReference type="NCBI Taxonomy" id="410659"/>
    <lineage>
        <taxon>unclassified sequences</taxon>
        <taxon>metagenomes</taxon>
        <taxon>ecological metagenomes</taxon>
    </lineage>
</organism>
<name>A0A1J5S1W7_9ZZZZ</name>
<dbReference type="InterPro" id="IPR009078">
    <property type="entry name" value="Ferritin-like_SF"/>
</dbReference>
<protein>
    <recommendedName>
        <fullName evidence="3">DUF2202 domain-containing protein</fullName>
    </recommendedName>
</protein>
<reference evidence="2" key="1">
    <citation type="submission" date="2016-10" db="EMBL/GenBank/DDBJ databases">
        <title>Sequence of Gallionella enrichment culture.</title>
        <authorList>
            <person name="Poehlein A."/>
            <person name="Muehling M."/>
            <person name="Daniel R."/>
        </authorList>
    </citation>
    <scope>NUCLEOTIDE SEQUENCE</scope>
</reference>
<dbReference type="CDD" id="cd01048">
    <property type="entry name" value="Ferritin_like_AB2"/>
    <property type="match status" value="1"/>
</dbReference>
<comment type="caution">
    <text evidence="2">The sequence shown here is derived from an EMBL/GenBank/DDBJ whole genome shotgun (WGS) entry which is preliminary data.</text>
</comment>
<feature type="region of interest" description="Disordered" evidence="1">
    <location>
        <begin position="146"/>
        <end position="174"/>
    </location>
</feature>
<evidence type="ECO:0000256" key="1">
    <source>
        <dbReference type="SAM" id="MobiDB-lite"/>
    </source>
</evidence>
<dbReference type="AlphaFoldDB" id="A0A1J5S1W7"/>
<evidence type="ECO:0008006" key="3">
    <source>
        <dbReference type="Google" id="ProtNLM"/>
    </source>
</evidence>
<evidence type="ECO:0000313" key="2">
    <source>
        <dbReference type="EMBL" id="OIR02003.1"/>
    </source>
</evidence>
<dbReference type="EMBL" id="MLJW01000078">
    <property type="protein sequence ID" value="OIR02003.1"/>
    <property type="molecule type" value="Genomic_DNA"/>
</dbReference>
<dbReference type="Gene3D" id="1.20.1260.10">
    <property type="match status" value="1"/>
</dbReference>
<dbReference type="SUPFAM" id="SSF47240">
    <property type="entry name" value="Ferritin-like"/>
    <property type="match status" value="1"/>
</dbReference>
<dbReference type="InterPro" id="IPR019243">
    <property type="entry name" value="DUF2202"/>
</dbReference>
<accession>A0A1J5S1W7</accession>
<dbReference type="InterPro" id="IPR012347">
    <property type="entry name" value="Ferritin-like"/>
</dbReference>